<gene>
    <name evidence="4" type="ORF">PHSY_002163</name>
</gene>
<feature type="compositionally biased region" description="Low complexity" evidence="2">
    <location>
        <begin position="170"/>
        <end position="182"/>
    </location>
</feature>
<dbReference type="Pfam" id="PF00566">
    <property type="entry name" value="RabGAP-TBC"/>
    <property type="match status" value="1"/>
</dbReference>
<feature type="compositionally biased region" description="Basic and acidic residues" evidence="2">
    <location>
        <begin position="209"/>
        <end position="224"/>
    </location>
</feature>
<protein>
    <recommendedName>
        <fullName evidence="3">Rab-GAP TBC domain-containing protein</fullName>
    </recommendedName>
</protein>
<dbReference type="InterPro" id="IPR045913">
    <property type="entry name" value="TBC20/Gyp8-like"/>
</dbReference>
<feature type="region of interest" description="Disordered" evidence="2">
    <location>
        <begin position="1"/>
        <end position="81"/>
    </location>
</feature>
<dbReference type="AlphaFoldDB" id="R9P908"/>
<dbReference type="InterPro" id="IPR035969">
    <property type="entry name" value="Rab-GAP_TBC_sf"/>
</dbReference>
<dbReference type="PROSITE" id="PS50086">
    <property type="entry name" value="TBC_RABGAP"/>
    <property type="match status" value="1"/>
</dbReference>
<feature type="compositionally biased region" description="Polar residues" evidence="2">
    <location>
        <begin position="533"/>
        <end position="542"/>
    </location>
</feature>
<dbReference type="EMBL" id="DF238785">
    <property type="protein sequence ID" value="GAC94590.1"/>
    <property type="molecule type" value="Genomic_DNA"/>
</dbReference>
<feature type="compositionally biased region" description="Basic and acidic residues" evidence="2">
    <location>
        <begin position="514"/>
        <end position="532"/>
    </location>
</feature>
<dbReference type="SUPFAM" id="SSF47923">
    <property type="entry name" value="Ypt/Rab-GAP domain of gyp1p"/>
    <property type="match status" value="2"/>
</dbReference>
<dbReference type="OrthoDB" id="10249988at2759"/>
<dbReference type="InterPro" id="IPR000195">
    <property type="entry name" value="Rab-GAP-TBC_dom"/>
</dbReference>
<dbReference type="RefSeq" id="XP_012188177.1">
    <property type="nucleotide sequence ID" value="XM_012332787.1"/>
</dbReference>
<reference evidence="5" key="1">
    <citation type="journal article" date="2013" name="Genome Announc.">
        <title>Draft genome sequence of the basidiomycetous yeast-like fungus Pseudozyma hubeiensis SY62, which produces an abundant amount of the biosurfactant mannosylerythritol lipids.</title>
        <authorList>
            <person name="Konishi M."/>
            <person name="Hatada Y."/>
            <person name="Horiuchi J."/>
        </authorList>
    </citation>
    <scope>NUCLEOTIDE SEQUENCE [LARGE SCALE GENOMIC DNA]</scope>
    <source>
        <strain evidence="5">SY62</strain>
    </source>
</reference>
<evidence type="ECO:0000259" key="3">
    <source>
        <dbReference type="PROSITE" id="PS50086"/>
    </source>
</evidence>
<dbReference type="HOGENOM" id="CLU_014632_0_0_1"/>
<feature type="domain" description="Rab-GAP TBC" evidence="3">
    <location>
        <begin position="92"/>
        <end position="459"/>
    </location>
</feature>
<dbReference type="PANTHER" id="PTHR20913:SF7">
    <property type="entry name" value="RE60063P"/>
    <property type="match status" value="1"/>
</dbReference>
<dbReference type="Proteomes" id="UP000014071">
    <property type="component" value="Unassembled WGS sequence"/>
</dbReference>
<dbReference type="SMART" id="SM00164">
    <property type="entry name" value="TBC"/>
    <property type="match status" value="1"/>
</dbReference>
<dbReference type="GO" id="GO:0005096">
    <property type="term" value="F:GTPase activator activity"/>
    <property type="evidence" value="ECO:0007669"/>
    <property type="project" value="UniProtKB-KW"/>
</dbReference>
<dbReference type="GeneID" id="24107456"/>
<dbReference type="GO" id="GO:0006888">
    <property type="term" value="P:endoplasmic reticulum to Golgi vesicle-mediated transport"/>
    <property type="evidence" value="ECO:0007669"/>
    <property type="project" value="TreeGrafter"/>
</dbReference>
<feature type="region of interest" description="Disordered" evidence="2">
    <location>
        <begin position="656"/>
        <end position="687"/>
    </location>
</feature>
<feature type="region of interest" description="Disordered" evidence="2">
    <location>
        <begin position="125"/>
        <end position="278"/>
    </location>
</feature>
<keyword evidence="1" id="KW-0343">GTPase activation</keyword>
<evidence type="ECO:0000256" key="2">
    <source>
        <dbReference type="SAM" id="MobiDB-lite"/>
    </source>
</evidence>
<keyword evidence="5" id="KW-1185">Reference proteome</keyword>
<evidence type="ECO:0000256" key="1">
    <source>
        <dbReference type="ARBA" id="ARBA00022468"/>
    </source>
</evidence>
<feature type="region of interest" description="Disordered" evidence="2">
    <location>
        <begin position="514"/>
        <end position="545"/>
    </location>
</feature>
<dbReference type="eggNOG" id="KOG2595">
    <property type="taxonomic scope" value="Eukaryota"/>
</dbReference>
<feature type="compositionally biased region" description="Polar residues" evidence="2">
    <location>
        <begin position="130"/>
        <end position="148"/>
    </location>
</feature>
<dbReference type="PANTHER" id="PTHR20913">
    <property type="entry name" value="TBC1 DOMAIN FAMILY MEMBER 20/GTPASE"/>
    <property type="match status" value="1"/>
</dbReference>
<dbReference type="Gene3D" id="1.10.472.80">
    <property type="entry name" value="Ypt/Rab-GAP domain of gyp1p, domain 3"/>
    <property type="match status" value="1"/>
</dbReference>
<accession>R9P908</accession>
<dbReference type="Gene3D" id="1.10.8.1310">
    <property type="match status" value="1"/>
</dbReference>
<evidence type="ECO:0000313" key="5">
    <source>
        <dbReference type="Proteomes" id="UP000014071"/>
    </source>
</evidence>
<feature type="compositionally biased region" description="Polar residues" evidence="2">
    <location>
        <begin position="229"/>
        <end position="275"/>
    </location>
</feature>
<dbReference type="STRING" id="1305764.R9P908"/>
<name>R9P908_PSEHS</name>
<sequence>MLRPLGGGRTFRSIASPRQPGHCAHIPSGLKRIRDDLRQTGLDMSIEQKDAPSGSASASKPSTRDPAVKSHLPGGKHRHRRLQQQCLEPSAPNFSRSRPQVWLELLGITEDHIQAHILSLSASKLRPAEHSSSGTKSDLVTESKSSSIPVDKDGWQVADDDLLQGDAGHGRSTTSSGRNGSSEEGGDEWKVVKSKRSKRRKDVGSESAASEKHSPNLGRQREGDDVSASGESSPSSQMGMSPNPDTDSAPQKGQDSNGDQTESQDSSRQYPNLSSRDVEQVAKDVERSFIGPAFTSFFPLNRHDDAVDAPSATPQLKTLRRKQLSHLILATLSRHPSLSYFQGYHDILTVLLLTLSPDAPSTTHLFPSLRTQSILELCAERISLFLIRDSMTRDLLPIMGQLKLLSNLVRCADPQFAQLVDRASPLPFFALPWLLTLLTHDAGDVAVMQRVMEFVLAYGPVSAIYLCASVVVKGKKGEVEGMGEEVLEDPAMLHAVLGRLPTIVADEEAEVQRVDLKGDRKEASEKRTDEGKTSGSPDSTAIYTDPDVELPSLASDRALAAGSDGAATTGEKKPIKQGIPISTLLQGAVQLMEKYPLSSDACQAHAIMGPKSVLFTWSETFDPRTTSTTPNDTDSSPAGDVDWQRATDLAISALTGPTEDIVQDPHPSPSVEDDLPVSDEKHHNVDEKRRRWHLTKSTKAAHPATQMLAVVGISGLLVAALFSAGAGQSQTRIGTEETKRVLTLIVSLLSGWGRVVGGSA</sequence>
<feature type="compositionally biased region" description="Basic and acidic residues" evidence="2">
    <location>
        <begin position="678"/>
        <end position="687"/>
    </location>
</feature>
<proteinExistence type="predicted"/>
<evidence type="ECO:0000313" key="4">
    <source>
        <dbReference type="EMBL" id="GAC94590.1"/>
    </source>
</evidence>
<feature type="compositionally biased region" description="Basic residues" evidence="2">
    <location>
        <begin position="192"/>
        <end position="201"/>
    </location>
</feature>
<organism evidence="4 5">
    <name type="scientific">Pseudozyma hubeiensis (strain SY62)</name>
    <name type="common">Yeast</name>
    <dbReference type="NCBI Taxonomy" id="1305764"/>
    <lineage>
        <taxon>Eukaryota</taxon>
        <taxon>Fungi</taxon>
        <taxon>Dikarya</taxon>
        <taxon>Basidiomycota</taxon>
        <taxon>Ustilaginomycotina</taxon>
        <taxon>Ustilaginomycetes</taxon>
        <taxon>Ustilaginales</taxon>
        <taxon>Ustilaginaceae</taxon>
        <taxon>Pseudozyma</taxon>
    </lineage>
</organism>
<feature type="compositionally biased region" description="Low complexity" evidence="2">
    <location>
        <begin position="51"/>
        <end position="61"/>
    </location>
</feature>
<dbReference type="GO" id="GO:0005789">
    <property type="term" value="C:endoplasmic reticulum membrane"/>
    <property type="evidence" value="ECO:0007669"/>
    <property type="project" value="TreeGrafter"/>
</dbReference>